<organism evidence="2 3">
    <name type="scientific">Natranaerovirga pectinivora</name>
    <dbReference type="NCBI Taxonomy" id="682400"/>
    <lineage>
        <taxon>Bacteria</taxon>
        <taxon>Bacillati</taxon>
        <taxon>Bacillota</taxon>
        <taxon>Clostridia</taxon>
        <taxon>Lachnospirales</taxon>
        <taxon>Natranaerovirgaceae</taxon>
        <taxon>Natranaerovirga</taxon>
    </lineage>
</organism>
<dbReference type="SUPFAM" id="SSF88713">
    <property type="entry name" value="Glycoside hydrolase/deacetylase"/>
    <property type="match status" value="1"/>
</dbReference>
<dbReference type="Gene3D" id="3.20.20.370">
    <property type="entry name" value="Glycoside hydrolase/deacetylase"/>
    <property type="match status" value="1"/>
</dbReference>
<comment type="caution">
    <text evidence="2">The sequence shown here is derived from an EMBL/GenBank/DDBJ whole genome shotgun (WGS) entry which is preliminary data.</text>
</comment>
<evidence type="ECO:0000313" key="2">
    <source>
        <dbReference type="EMBL" id="TCT16033.1"/>
    </source>
</evidence>
<dbReference type="InterPro" id="IPR050248">
    <property type="entry name" value="Polysacc_deacetylase_ArnD"/>
</dbReference>
<feature type="domain" description="NodB homology" evidence="1">
    <location>
        <begin position="1"/>
        <end position="164"/>
    </location>
</feature>
<sequence length="182" mass="21014">MNGNDTAFGKEIYNRIVDEGHAIGNHTYNHNYSINYTSLDSFIQNVESLEALIYDTTGVTMDIFRFPGGSNNTVHKRYGPQSIMLDTIEYIENRGYQYFDWSLDSRDALAVTVSKEEILSSVLNGIGNKRNVNILFHDSWPKTTTVEALPEIIDYLIEKEYTFESLTKDSHYIHFEYIIDYP</sequence>
<dbReference type="AlphaFoldDB" id="A0A4R3MM78"/>
<proteinExistence type="predicted"/>
<gene>
    <name evidence="2" type="ORF">EDC18_10247</name>
</gene>
<dbReference type="PANTHER" id="PTHR10587:SF125">
    <property type="entry name" value="POLYSACCHARIDE DEACETYLASE YHEN-RELATED"/>
    <property type="match status" value="1"/>
</dbReference>
<evidence type="ECO:0000259" key="1">
    <source>
        <dbReference type="PROSITE" id="PS51677"/>
    </source>
</evidence>
<protein>
    <submittedName>
        <fullName evidence="2">Polysaccharide deacetylase</fullName>
    </submittedName>
</protein>
<dbReference type="GO" id="GO:0005975">
    <property type="term" value="P:carbohydrate metabolic process"/>
    <property type="evidence" value="ECO:0007669"/>
    <property type="project" value="InterPro"/>
</dbReference>
<keyword evidence="3" id="KW-1185">Reference proteome</keyword>
<dbReference type="Pfam" id="PF01522">
    <property type="entry name" value="Polysacc_deac_1"/>
    <property type="match status" value="1"/>
</dbReference>
<reference evidence="2 3" key="1">
    <citation type="submission" date="2019-03" db="EMBL/GenBank/DDBJ databases">
        <title>Genomic Encyclopedia of Type Strains, Phase IV (KMG-IV): sequencing the most valuable type-strain genomes for metagenomic binning, comparative biology and taxonomic classification.</title>
        <authorList>
            <person name="Goeker M."/>
        </authorList>
    </citation>
    <scope>NUCLEOTIDE SEQUENCE [LARGE SCALE GENOMIC DNA]</scope>
    <source>
        <strain evidence="2 3">DSM 24629</strain>
    </source>
</reference>
<dbReference type="EMBL" id="SMAL01000002">
    <property type="protein sequence ID" value="TCT16033.1"/>
    <property type="molecule type" value="Genomic_DNA"/>
</dbReference>
<dbReference type="GO" id="GO:0016810">
    <property type="term" value="F:hydrolase activity, acting on carbon-nitrogen (but not peptide) bonds"/>
    <property type="evidence" value="ECO:0007669"/>
    <property type="project" value="InterPro"/>
</dbReference>
<dbReference type="Proteomes" id="UP000294902">
    <property type="component" value="Unassembled WGS sequence"/>
</dbReference>
<accession>A0A4R3MM78</accession>
<dbReference type="PANTHER" id="PTHR10587">
    <property type="entry name" value="GLYCOSYL TRANSFERASE-RELATED"/>
    <property type="match status" value="1"/>
</dbReference>
<evidence type="ECO:0000313" key="3">
    <source>
        <dbReference type="Proteomes" id="UP000294902"/>
    </source>
</evidence>
<dbReference type="PROSITE" id="PS51677">
    <property type="entry name" value="NODB"/>
    <property type="match status" value="1"/>
</dbReference>
<name>A0A4R3MM78_9FIRM</name>
<dbReference type="InterPro" id="IPR002509">
    <property type="entry name" value="NODB_dom"/>
</dbReference>
<dbReference type="InterPro" id="IPR011330">
    <property type="entry name" value="Glyco_hydro/deAcase_b/a-brl"/>
</dbReference>